<dbReference type="Gene3D" id="2.60.120.340">
    <property type="entry name" value="Nucleoplasmin core domain"/>
    <property type="match status" value="1"/>
</dbReference>
<keyword evidence="4 5" id="KW-0413">Isomerase</keyword>
<dbReference type="AlphaFoldDB" id="A0AAJ6CPI5"/>
<evidence type="ECO:0000313" key="10">
    <source>
        <dbReference type="Proteomes" id="UP001217582"/>
    </source>
</evidence>
<keyword evidence="10" id="KW-1185">Reference proteome</keyword>
<evidence type="ECO:0000259" key="8">
    <source>
        <dbReference type="Pfam" id="PF17800"/>
    </source>
</evidence>
<feature type="compositionally biased region" description="Acidic residues" evidence="6">
    <location>
        <begin position="197"/>
        <end position="279"/>
    </location>
</feature>
<feature type="region of interest" description="Disordered" evidence="6">
    <location>
        <begin position="163"/>
        <end position="346"/>
    </location>
</feature>
<dbReference type="PANTHER" id="PTHR43811:SF19">
    <property type="entry name" value="39 KDA FK506-BINDING NUCLEAR PROTEIN"/>
    <property type="match status" value="1"/>
</dbReference>
<dbReference type="InterPro" id="IPR046357">
    <property type="entry name" value="PPIase_dom_sf"/>
</dbReference>
<evidence type="ECO:0000256" key="2">
    <source>
        <dbReference type="ARBA" id="ARBA00007838"/>
    </source>
</evidence>
<feature type="region of interest" description="Disordered" evidence="6">
    <location>
        <begin position="53"/>
        <end position="113"/>
    </location>
</feature>
<dbReference type="GO" id="GO:0003755">
    <property type="term" value="F:peptidyl-prolyl cis-trans isomerase activity"/>
    <property type="evidence" value="ECO:0007669"/>
    <property type="project" value="UniProtKB-KW"/>
</dbReference>
<feature type="compositionally biased region" description="Acidic residues" evidence="6">
    <location>
        <begin position="57"/>
        <end position="106"/>
    </location>
</feature>
<dbReference type="FunFam" id="3.10.50.40:FF:000006">
    <property type="entry name" value="Peptidyl-prolyl cis-trans isomerase"/>
    <property type="match status" value="1"/>
</dbReference>
<evidence type="ECO:0000313" key="9">
    <source>
        <dbReference type="EMBL" id="WFD17588.1"/>
    </source>
</evidence>
<dbReference type="PIRSF" id="PIRSF001473">
    <property type="entry name" value="FK506-bp_FPR3"/>
    <property type="match status" value="1"/>
</dbReference>
<evidence type="ECO:0000256" key="1">
    <source>
        <dbReference type="ARBA" id="ARBA00000971"/>
    </source>
</evidence>
<comment type="catalytic activity">
    <reaction evidence="1 5">
        <text>[protein]-peptidylproline (omega=180) = [protein]-peptidylproline (omega=0)</text>
        <dbReference type="Rhea" id="RHEA:16237"/>
        <dbReference type="Rhea" id="RHEA-COMP:10747"/>
        <dbReference type="Rhea" id="RHEA-COMP:10748"/>
        <dbReference type="ChEBI" id="CHEBI:83833"/>
        <dbReference type="ChEBI" id="CHEBI:83834"/>
        <dbReference type="EC" id="5.2.1.8"/>
    </reaction>
</comment>
<dbReference type="EMBL" id="CP119923">
    <property type="protein sequence ID" value="WFD17588.1"/>
    <property type="molecule type" value="Genomic_DNA"/>
</dbReference>
<reference evidence="9 10" key="1">
    <citation type="submission" date="2023-03" db="EMBL/GenBank/DDBJ databases">
        <title>Mating type loci evolution in Malassezia.</title>
        <authorList>
            <person name="Coelho M.A."/>
        </authorList>
    </citation>
    <scope>NUCLEOTIDE SEQUENCE [LARGE SCALE GENOMIC DNA]</scope>
    <source>
        <strain evidence="9 10">CBS 13387</strain>
    </source>
</reference>
<dbReference type="EC" id="5.2.1.8" evidence="5"/>
<sequence length="431" mass="48918">MSAPVEFFTLRLLPGEIYHLDTIRDLQITNVSYSEPENLKGKKRSVLRVHYAGNPIDLEDDEDIEIEDDDEDEREDEDEDEDEEDDEDDEEDDEEEDDDDEDDIVDMEPRVPIFTDDDSYVVCSLIPEKVEQVTLNLQISEEEEVGLSVSGDEPVDIIGNYLLPTSLNDLDPELLGELEDEEDDEAPRDRKLIEGPRDDDDDEDEEDDDEDDDDEEDDDEEDEEDDDDEDEDEDGDIVIEDEDDEDDDDEDDDDEDDDDEDEVLVEEDDDNDDDDEEDIVIVPSKKRSVSDLDEDEPKLSRSQRKRLNKKLKAEASGQKQDKTKLPSGLIVEDKKAGSGPAAKPGNRVSMRYVGKLQNGSTFDSNTKGRPFSFRLGKGEVIKGWDEGVKGMQVGGERRLTCPPHLAYGKAKFPGLPPNSTLIFDVKLLEIK</sequence>
<accession>A0AAJ6CPI5</accession>
<dbReference type="GO" id="GO:0005730">
    <property type="term" value="C:nucleolus"/>
    <property type="evidence" value="ECO:0007669"/>
    <property type="project" value="TreeGrafter"/>
</dbReference>
<dbReference type="PANTHER" id="PTHR43811">
    <property type="entry name" value="FKBP-TYPE PEPTIDYL-PROLYL CIS-TRANS ISOMERASE FKPA"/>
    <property type="match status" value="1"/>
</dbReference>
<organism evidence="9 10">
    <name type="scientific">Malassezia arunalokei</name>
    <dbReference type="NCBI Taxonomy" id="1514897"/>
    <lineage>
        <taxon>Eukaryota</taxon>
        <taxon>Fungi</taxon>
        <taxon>Dikarya</taxon>
        <taxon>Basidiomycota</taxon>
        <taxon>Ustilaginomycotina</taxon>
        <taxon>Malasseziomycetes</taxon>
        <taxon>Malasseziales</taxon>
        <taxon>Malasseziaceae</taxon>
        <taxon>Malassezia</taxon>
    </lineage>
</organism>
<dbReference type="InterPro" id="IPR023566">
    <property type="entry name" value="PPIase_Fpr3/Fpr4-like"/>
</dbReference>
<name>A0AAJ6CPI5_9BASI</name>
<evidence type="ECO:0000259" key="7">
    <source>
        <dbReference type="Pfam" id="PF00254"/>
    </source>
</evidence>
<evidence type="ECO:0000256" key="3">
    <source>
        <dbReference type="ARBA" id="ARBA00023110"/>
    </source>
</evidence>
<gene>
    <name evidence="9" type="primary">FPR3</name>
    <name evidence="9" type="ORF">MARU1_003647</name>
</gene>
<dbReference type="Gene3D" id="3.10.50.40">
    <property type="match status" value="1"/>
</dbReference>
<dbReference type="InterPro" id="IPR041232">
    <property type="entry name" value="NPL"/>
</dbReference>
<protein>
    <recommendedName>
        <fullName evidence="5">FK506-binding protein</fullName>
        <ecNumber evidence="5">5.2.1.8</ecNumber>
    </recommendedName>
</protein>
<dbReference type="Pfam" id="PF00254">
    <property type="entry name" value="FKBP_C"/>
    <property type="match status" value="1"/>
</dbReference>
<dbReference type="Pfam" id="PF17800">
    <property type="entry name" value="NPL"/>
    <property type="match status" value="1"/>
</dbReference>
<feature type="domain" description="PPIase FKBP-type" evidence="7">
    <location>
        <begin position="341"/>
        <end position="428"/>
    </location>
</feature>
<dbReference type="SUPFAM" id="SSF54534">
    <property type="entry name" value="FKBP-like"/>
    <property type="match status" value="1"/>
</dbReference>
<feature type="domain" description="Nucleoplasmin-like" evidence="8">
    <location>
        <begin position="7"/>
        <end position="161"/>
    </location>
</feature>
<feature type="compositionally biased region" description="Basic residues" evidence="6">
    <location>
        <begin position="301"/>
        <end position="310"/>
    </location>
</feature>
<comment type="similarity">
    <text evidence="2">Belongs to the FKBP-type PPIase family. FKBP3/4 subfamily.</text>
</comment>
<feature type="compositionally biased region" description="Acidic residues" evidence="6">
    <location>
        <begin position="170"/>
        <end position="186"/>
    </location>
</feature>
<evidence type="ECO:0000256" key="4">
    <source>
        <dbReference type="ARBA" id="ARBA00023235"/>
    </source>
</evidence>
<feature type="compositionally biased region" description="Basic and acidic residues" evidence="6">
    <location>
        <begin position="187"/>
        <end position="196"/>
    </location>
</feature>
<dbReference type="InterPro" id="IPR001179">
    <property type="entry name" value="PPIase_FKBP_dom"/>
</dbReference>
<dbReference type="Proteomes" id="UP001217582">
    <property type="component" value="Chromosome 8"/>
</dbReference>
<dbReference type="GO" id="GO:0000785">
    <property type="term" value="C:chromatin"/>
    <property type="evidence" value="ECO:0007669"/>
    <property type="project" value="TreeGrafter"/>
</dbReference>
<evidence type="ECO:0000256" key="5">
    <source>
        <dbReference type="PIRNR" id="PIRNR001473"/>
    </source>
</evidence>
<keyword evidence="3 5" id="KW-0697">Rotamase</keyword>
<proteinExistence type="inferred from homology"/>
<evidence type="ECO:0000256" key="6">
    <source>
        <dbReference type="SAM" id="MobiDB-lite"/>
    </source>
</evidence>